<feature type="chain" id="PRO_5042033052" evidence="1">
    <location>
        <begin position="20"/>
        <end position="153"/>
    </location>
</feature>
<keyword evidence="3" id="KW-1185">Reference proteome</keyword>
<keyword evidence="1" id="KW-0732">Signal</keyword>
<sequence length="153" mass="17654">MFIQCVVLLLVFQSVHLRAEDITALYLETSMELIAAMNGTGADEGELHQLAKDIVYYGEDQQRVQDRYDAYLVKYILERETERADTSSDDLLEALKVELAKVLVSRHNDIGMKKAESAVEMVIKQLRLVDKRHVGWFKKANKLFFSLIKHDEH</sequence>
<dbReference type="EMBL" id="JAHQIW010007240">
    <property type="protein sequence ID" value="KAJ1373241.1"/>
    <property type="molecule type" value="Genomic_DNA"/>
</dbReference>
<reference evidence="2" key="1">
    <citation type="submission" date="2021-06" db="EMBL/GenBank/DDBJ databases">
        <title>Parelaphostrongylus tenuis whole genome reference sequence.</title>
        <authorList>
            <person name="Garwood T.J."/>
            <person name="Larsen P.A."/>
            <person name="Fountain-Jones N.M."/>
            <person name="Garbe J.R."/>
            <person name="Macchietto M.G."/>
            <person name="Kania S.A."/>
            <person name="Gerhold R.W."/>
            <person name="Richards J.E."/>
            <person name="Wolf T.M."/>
        </authorList>
    </citation>
    <scope>NUCLEOTIDE SEQUENCE</scope>
    <source>
        <strain evidence="2">MNPRO001-30</strain>
        <tissue evidence="2">Meninges</tissue>
    </source>
</reference>
<name>A0AAD5RC01_PARTN</name>
<evidence type="ECO:0000313" key="3">
    <source>
        <dbReference type="Proteomes" id="UP001196413"/>
    </source>
</evidence>
<evidence type="ECO:0000256" key="1">
    <source>
        <dbReference type="SAM" id="SignalP"/>
    </source>
</evidence>
<proteinExistence type="predicted"/>
<evidence type="ECO:0000313" key="2">
    <source>
        <dbReference type="EMBL" id="KAJ1373241.1"/>
    </source>
</evidence>
<accession>A0AAD5RC01</accession>
<comment type="caution">
    <text evidence="2">The sequence shown here is derived from an EMBL/GenBank/DDBJ whole genome shotgun (WGS) entry which is preliminary data.</text>
</comment>
<gene>
    <name evidence="2" type="ORF">KIN20_035601</name>
</gene>
<feature type="signal peptide" evidence="1">
    <location>
        <begin position="1"/>
        <end position="19"/>
    </location>
</feature>
<dbReference type="AlphaFoldDB" id="A0AAD5RC01"/>
<organism evidence="2 3">
    <name type="scientific">Parelaphostrongylus tenuis</name>
    <name type="common">Meningeal worm</name>
    <dbReference type="NCBI Taxonomy" id="148309"/>
    <lineage>
        <taxon>Eukaryota</taxon>
        <taxon>Metazoa</taxon>
        <taxon>Ecdysozoa</taxon>
        <taxon>Nematoda</taxon>
        <taxon>Chromadorea</taxon>
        <taxon>Rhabditida</taxon>
        <taxon>Rhabditina</taxon>
        <taxon>Rhabditomorpha</taxon>
        <taxon>Strongyloidea</taxon>
        <taxon>Metastrongylidae</taxon>
        <taxon>Parelaphostrongylus</taxon>
    </lineage>
</organism>
<protein>
    <submittedName>
        <fullName evidence="2">Uncharacterized protein</fullName>
    </submittedName>
</protein>
<dbReference type="Proteomes" id="UP001196413">
    <property type="component" value="Unassembled WGS sequence"/>
</dbReference>